<evidence type="ECO:0000256" key="6">
    <source>
        <dbReference type="ARBA" id="ARBA00023136"/>
    </source>
</evidence>
<keyword evidence="9" id="KW-1185">Reference proteome</keyword>
<proteinExistence type="predicted"/>
<dbReference type="PANTHER" id="PTHR43549">
    <property type="entry name" value="MULTIDRUG RESISTANCE PROTEIN YPNP-RELATED"/>
    <property type="match status" value="1"/>
</dbReference>
<dbReference type="Proteomes" id="UP001220256">
    <property type="component" value="Unassembled WGS sequence"/>
</dbReference>
<keyword evidence="2" id="KW-0813">Transport</keyword>
<evidence type="ECO:0000313" key="9">
    <source>
        <dbReference type="Proteomes" id="UP001220256"/>
    </source>
</evidence>
<comment type="caution">
    <text evidence="8">The sequence shown here is derived from an EMBL/GenBank/DDBJ whole genome shotgun (WGS) entry which is preliminary data.</text>
</comment>
<keyword evidence="5 7" id="KW-1133">Transmembrane helix</keyword>
<dbReference type="EMBL" id="JAPVEB010000001">
    <property type="protein sequence ID" value="KAJ5284686.1"/>
    <property type="molecule type" value="Genomic_DNA"/>
</dbReference>
<evidence type="ECO:0000256" key="5">
    <source>
        <dbReference type="ARBA" id="ARBA00022989"/>
    </source>
</evidence>
<evidence type="ECO:0000256" key="1">
    <source>
        <dbReference type="ARBA" id="ARBA00004651"/>
    </source>
</evidence>
<feature type="transmembrane region" description="Helical" evidence="7">
    <location>
        <begin position="472"/>
        <end position="495"/>
    </location>
</feature>
<evidence type="ECO:0000256" key="3">
    <source>
        <dbReference type="ARBA" id="ARBA00022475"/>
    </source>
</evidence>
<keyword evidence="4 7" id="KW-0812">Transmembrane</keyword>
<gene>
    <name evidence="8" type="ORF">N7505_002666</name>
</gene>
<sequence length="501" mass="55445">MNDIPDIELASLGMAPNLPRTLAQEVVHVDDEAAEVEPYLSLRWTVTGKWYSRASFTGALLFNSGSFLLPALYSTLVKLWVANIDSSLVVTTDVYTYIGVVAEVLNEGLPRAVWIALGLIMSIIFVATAEEVSDTFVPDEVQKASVTYVRISAFSALSSAAEVADSNATRALDMPDIPLLISSTKVVVNIVLDFLIISTFRVGSWTPSINAQAAIRLCCDMVSASVGLTYFVSAMSIIHQDRRLHWKGERPSIPAFLVLLKPGFVTFLESAIRNALYLWLVSGIVSLSVDYATAWGVFTTIRWGLVMVPVQALEATTLAFVGHEWGQWRNREDIPNNWNALYGLSHVLPVLQGASQLIDLVIIRPALLFAGIVIVIEIPLYIFLALFGCKPFAVFLSQSKAVAEIAEHMWQTIDWCYLLYAVNTQLVSVLLATRPDWYLFQSLVSNLVYVLPWAIVCQVVDLNSHNAWTYHSLVFGGSLVFSFVEDVIVEAIWGWRFVQGA</sequence>
<feature type="transmembrane region" description="Helical" evidence="7">
    <location>
        <begin position="366"/>
        <end position="387"/>
    </location>
</feature>
<feature type="transmembrane region" description="Helical" evidence="7">
    <location>
        <begin position="275"/>
        <end position="295"/>
    </location>
</feature>
<dbReference type="PANTHER" id="PTHR43549:SF2">
    <property type="entry name" value="MULTIDRUG RESISTANCE PROTEIN NORM-RELATED"/>
    <property type="match status" value="1"/>
</dbReference>
<keyword evidence="6 7" id="KW-0472">Membrane</keyword>
<evidence type="ECO:0000313" key="8">
    <source>
        <dbReference type="EMBL" id="KAJ5284686.1"/>
    </source>
</evidence>
<evidence type="ECO:0000256" key="4">
    <source>
        <dbReference type="ARBA" id="ARBA00022692"/>
    </source>
</evidence>
<evidence type="ECO:0000256" key="2">
    <source>
        <dbReference type="ARBA" id="ARBA00022448"/>
    </source>
</evidence>
<feature type="transmembrane region" description="Helical" evidence="7">
    <location>
        <begin position="438"/>
        <end position="460"/>
    </location>
</feature>
<protein>
    <submittedName>
        <fullName evidence="8">Uncharacterized protein</fullName>
    </submittedName>
</protein>
<reference evidence="8 9" key="1">
    <citation type="journal article" date="2023" name="IMA Fungus">
        <title>Comparative genomic study of the Penicillium genus elucidates a diverse pangenome and 15 lateral gene transfer events.</title>
        <authorList>
            <person name="Petersen C."/>
            <person name="Sorensen T."/>
            <person name="Nielsen M.R."/>
            <person name="Sondergaard T.E."/>
            <person name="Sorensen J.L."/>
            <person name="Fitzpatrick D.A."/>
            <person name="Frisvad J.C."/>
            <person name="Nielsen K.L."/>
        </authorList>
    </citation>
    <scope>NUCLEOTIDE SEQUENCE [LARGE SCALE GENOMIC DNA]</scope>
    <source>
        <strain evidence="8 9">IBT 3361</strain>
    </source>
</reference>
<accession>A0ABQ8X3W4</accession>
<comment type="subcellular location">
    <subcellularLocation>
        <location evidence="1">Cell membrane</location>
        <topology evidence="1">Multi-pass membrane protein</topology>
    </subcellularLocation>
</comment>
<dbReference type="InterPro" id="IPR052031">
    <property type="entry name" value="Membrane_Transporter-Flippase"/>
</dbReference>
<keyword evidence="3" id="KW-1003">Cell membrane</keyword>
<name>A0ABQ8X3W4_PENCH</name>
<evidence type="ECO:0000256" key="7">
    <source>
        <dbReference type="SAM" id="Phobius"/>
    </source>
</evidence>
<organism evidence="8 9">
    <name type="scientific">Penicillium chrysogenum</name>
    <name type="common">Penicillium notatum</name>
    <dbReference type="NCBI Taxonomy" id="5076"/>
    <lineage>
        <taxon>Eukaryota</taxon>
        <taxon>Fungi</taxon>
        <taxon>Dikarya</taxon>
        <taxon>Ascomycota</taxon>
        <taxon>Pezizomycotina</taxon>
        <taxon>Eurotiomycetes</taxon>
        <taxon>Eurotiomycetidae</taxon>
        <taxon>Eurotiales</taxon>
        <taxon>Aspergillaceae</taxon>
        <taxon>Penicillium</taxon>
        <taxon>Penicillium chrysogenum species complex</taxon>
    </lineage>
</organism>